<reference evidence="4" key="1">
    <citation type="journal article" date="2019" name="Int. J. Syst. Evol. Microbiol.">
        <title>The Global Catalogue of Microorganisms (GCM) 10K type strain sequencing project: providing services to taxonomists for standard genome sequencing and annotation.</title>
        <authorList>
            <consortium name="The Broad Institute Genomics Platform"/>
            <consortium name="The Broad Institute Genome Sequencing Center for Infectious Disease"/>
            <person name="Wu L."/>
            <person name="Ma J."/>
        </authorList>
    </citation>
    <scope>NUCLEOTIDE SEQUENCE [LARGE SCALE GENOMIC DNA]</scope>
    <source>
        <strain evidence="4">KCTC 12848</strain>
    </source>
</reference>
<evidence type="ECO:0008006" key="5">
    <source>
        <dbReference type="Google" id="ProtNLM"/>
    </source>
</evidence>
<dbReference type="Proteomes" id="UP001595833">
    <property type="component" value="Unassembled WGS sequence"/>
</dbReference>
<feature type="compositionally biased region" description="Acidic residues" evidence="2">
    <location>
        <begin position="302"/>
        <end position="311"/>
    </location>
</feature>
<evidence type="ECO:0000256" key="2">
    <source>
        <dbReference type="SAM" id="MobiDB-lite"/>
    </source>
</evidence>
<name>A0ABV9Y058_9PSEU</name>
<feature type="coiled-coil region" evidence="1">
    <location>
        <begin position="178"/>
        <end position="213"/>
    </location>
</feature>
<sequence length="311" mass="35134">MKVVQQQEVDRAGLRKANPATSGHTAVVYLNKRGEYELGAGRMTMGELWLRTPREMYTVDVTPHERTFSLALPSREEAFSFSASVRSTWQVADPVAAVRAQLEDPGRSVELFLEERLREHTRGFGVEESAAAERQINLDYGDRVLNLSDAVVIKSCRVVLALDEGTKAHIADRTIGLREHEKHELERERARRQQELEQEKVEHELMLKRKRMNVYAKALREDDQNVLALMLAGHGEDANAVIELMMKQKQLEFGAAKEMLDRLLDANLVNRRDVGKIMANAGNAIVSGIQGGRKELPAEAERADEEDREEP</sequence>
<proteinExistence type="predicted"/>
<dbReference type="RefSeq" id="WP_344033834.1">
    <property type="nucleotide sequence ID" value="NZ_BAAAKE010000001.1"/>
</dbReference>
<evidence type="ECO:0000313" key="3">
    <source>
        <dbReference type="EMBL" id="MFC5054857.1"/>
    </source>
</evidence>
<comment type="caution">
    <text evidence="3">The sequence shown here is derived from an EMBL/GenBank/DDBJ whole genome shotgun (WGS) entry which is preliminary data.</text>
</comment>
<organism evidence="3 4">
    <name type="scientific">Saccharothrix xinjiangensis</name>
    <dbReference type="NCBI Taxonomy" id="204798"/>
    <lineage>
        <taxon>Bacteria</taxon>
        <taxon>Bacillati</taxon>
        <taxon>Actinomycetota</taxon>
        <taxon>Actinomycetes</taxon>
        <taxon>Pseudonocardiales</taxon>
        <taxon>Pseudonocardiaceae</taxon>
        <taxon>Saccharothrix</taxon>
    </lineage>
</organism>
<feature type="region of interest" description="Disordered" evidence="2">
    <location>
        <begin position="292"/>
        <end position="311"/>
    </location>
</feature>
<evidence type="ECO:0000256" key="1">
    <source>
        <dbReference type="SAM" id="Coils"/>
    </source>
</evidence>
<protein>
    <recommendedName>
        <fullName evidence="5">SPFH domain/Band 7 family protein</fullName>
    </recommendedName>
</protein>
<feature type="compositionally biased region" description="Basic and acidic residues" evidence="2">
    <location>
        <begin position="292"/>
        <end position="301"/>
    </location>
</feature>
<accession>A0ABV9Y058</accession>
<keyword evidence="1" id="KW-0175">Coiled coil</keyword>
<gene>
    <name evidence="3" type="ORF">ACFPFM_13950</name>
</gene>
<keyword evidence="4" id="KW-1185">Reference proteome</keyword>
<evidence type="ECO:0000313" key="4">
    <source>
        <dbReference type="Proteomes" id="UP001595833"/>
    </source>
</evidence>
<dbReference type="EMBL" id="JBHSJB010000011">
    <property type="protein sequence ID" value="MFC5054857.1"/>
    <property type="molecule type" value="Genomic_DNA"/>
</dbReference>